<feature type="non-terminal residue" evidence="2">
    <location>
        <position position="1"/>
    </location>
</feature>
<sequence>WGDGELGAPTTDREWGLGAMGRNLYPCLPCPPCLPCLPSASRSPIPSPYLPESTKPRHKVEWLR</sequence>
<reference evidence="2 3" key="1">
    <citation type="submission" date="2017-07" db="EMBL/GenBank/DDBJ databases">
        <title>Genomes of Fischerella (Mastigocladus) sp. strains.</title>
        <authorList>
            <person name="Miller S.R."/>
        </authorList>
    </citation>
    <scope>NUCLEOTIDE SEQUENCE [LARGE SCALE GENOMIC DNA]</scope>
    <source>
        <strain evidence="2 3">CCMEE 5318</strain>
    </source>
</reference>
<evidence type="ECO:0000256" key="1">
    <source>
        <dbReference type="SAM" id="MobiDB-lite"/>
    </source>
</evidence>
<accession>A0A2N6LE42</accession>
<evidence type="ECO:0000313" key="2">
    <source>
        <dbReference type="EMBL" id="PMB21528.1"/>
    </source>
</evidence>
<comment type="caution">
    <text evidence="2">The sequence shown here is derived from an EMBL/GenBank/DDBJ whole genome shotgun (WGS) entry which is preliminary data.</text>
</comment>
<dbReference type="AlphaFoldDB" id="A0A2N6LE42"/>
<proteinExistence type="predicted"/>
<organism evidence="2 3">
    <name type="scientific">Fischerella thermalis CCMEE 5318</name>
    <dbReference type="NCBI Taxonomy" id="2019666"/>
    <lineage>
        <taxon>Bacteria</taxon>
        <taxon>Bacillati</taxon>
        <taxon>Cyanobacteriota</taxon>
        <taxon>Cyanophyceae</taxon>
        <taxon>Nostocales</taxon>
        <taxon>Hapalosiphonaceae</taxon>
        <taxon>Fischerella</taxon>
    </lineage>
</organism>
<name>A0A2N6LE42_9CYAN</name>
<gene>
    <name evidence="2" type="ORF">CEN46_14230</name>
</gene>
<feature type="region of interest" description="Disordered" evidence="1">
    <location>
        <begin position="42"/>
        <end position="64"/>
    </location>
</feature>
<dbReference type="EMBL" id="NMQE01000419">
    <property type="protein sequence ID" value="PMB21528.1"/>
    <property type="molecule type" value="Genomic_DNA"/>
</dbReference>
<evidence type="ECO:0000313" key="3">
    <source>
        <dbReference type="Proteomes" id="UP000235081"/>
    </source>
</evidence>
<dbReference type="Proteomes" id="UP000235081">
    <property type="component" value="Unassembled WGS sequence"/>
</dbReference>
<protein>
    <submittedName>
        <fullName evidence="2">Uncharacterized protein</fullName>
    </submittedName>
</protein>